<dbReference type="GO" id="GO:0030152">
    <property type="term" value="P:bacteriocin biosynthetic process"/>
    <property type="evidence" value="ECO:0007669"/>
    <property type="project" value="InterPro"/>
</dbReference>
<dbReference type="InterPro" id="IPR005985">
    <property type="entry name" value="PedC_BrcD"/>
</dbReference>
<keyword evidence="2" id="KW-1185">Reference proteome</keyword>
<name>R2SD59_9ENTE</name>
<dbReference type="CDD" id="cd02947">
    <property type="entry name" value="TRX_family"/>
    <property type="match status" value="1"/>
</dbReference>
<dbReference type="Pfam" id="PF20207">
    <property type="entry name" value="DUF6568"/>
    <property type="match status" value="1"/>
</dbReference>
<evidence type="ECO:0000313" key="2">
    <source>
        <dbReference type="Proteomes" id="UP000013782"/>
    </source>
</evidence>
<dbReference type="RefSeq" id="WP_010758327.1">
    <property type="nucleotide sequence ID" value="NZ_ASWD01000004.1"/>
</dbReference>
<dbReference type="InterPro" id="IPR046698">
    <property type="entry name" value="PedC-like"/>
</dbReference>
<evidence type="ECO:0008006" key="3">
    <source>
        <dbReference type="Google" id="ProtNLM"/>
    </source>
</evidence>
<dbReference type="AlphaFoldDB" id="R2SD59"/>
<proteinExistence type="predicted"/>
<dbReference type="Proteomes" id="UP000013782">
    <property type="component" value="Unassembled WGS sequence"/>
</dbReference>
<dbReference type="Gene3D" id="3.40.30.10">
    <property type="entry name" value="Glutaredoxin"/>
    <property type="match status" value="1"/>
</dbReference>
<evidence type="ECO:0000313" key="1">
    <source>
        <dbReference type="EMBL" id="EOH90811.1"/>
    </source>
</evidence>
<dbReference type="EMBL" id="AJAQ01000035">
    <property type="protein sequence ID" value="EOH90811.1"/>
    <property type="molecule type" value="Genomic_DNA"/>
</dbReference>
<dbReference type="OrthoDB" id="2200493at2"/>
<organism evidence="1 2">
    <name type="scientific">Enterococcus pallens ATCC BAA-351</name>
    <dbReference type="NCBI Taxonomy" id="1158607"/>
    <lineage>
        <taxon>Bacteria</taxon>
        <taxon>Bacillati</taxon>
        <taxon>Bacillota</taxon>
        <taxon>Bacilli</taxon>
        <taxon>Lactobacillales</taxon>
        <taxon>Enterococcaceae</taxon>
        <taxon>Enterococcus</taxon>
    </lineage>
</organism>
<accession>R2SD59</accession>
<dbReference type="STRING" id="160454.RV10_GL003844"/>
<dbReference type="InterPro" id="IPR036249">
    <property type="entry name" value="Thioredoxin-like_sf"/>
</dbReference>
<dbReference type="SUPFAM" id="SSF52833">
    <property type="entry name" value="Thioredoxin-like"/>
    <property type="match status" value="1"/>
</dbReference>
<dbReference type="HOGENOM" id="CLU_121850_2_0_9"/>
<protein>
    <recommendedName>
        <fullName evidence="3">Bacteriocin transport accessory protein</fullName>
    </recommendedName>
</protein>
<comment type="caution">
    <text evidence="1">The sequence shown here is derived from an EMBL/GenBank/DDBJ whole genome shotgun (WGS) entry which is preliminary data.</text>
</comment>
<dbReference type="PATRIC" id="fig|1158607.3.peg.3337"/>
<sequence length="192" mass="21922">MTVKNTSSKDDFKESWKAEKVDRKFVRIIALLFCGVLAATFLPQSTLAAETETTAVNMEDNYQTAEEVTEEQYLQNITGIKELNEQELVSVIKSDSSYFLYIGYKYCPHCREFSKVLNQFKSTSTLPIYYVNLEKTYGLGLSSEDQQILNSFIIETINLQYTPTFVRIEHQKPVDGFIGSATTLDDLQAINY</sequence>
<reference evidence="1 2" key="1">
    <citation type="submission" date="2013-02" db="EMBL/GenBank/DDBJ databases">
        <title>The Genome Sequence of Enterococcus pallens BAA-351.</title>
        <authorList>
            <consortium name="The Broad Institute Genome Sequencing Platform"/>
            <consortium name="The Broad Institute Genome Sequencing Center for Infectious Disease"/>
            <person name="Earl A.M."/>
            <person name="Gilmore M.S."/>
            <person name="Lebreton F."/>
            <person name="Walker B."/>
            <person name="Young S.K."/>
            <person name="Zeng Q."/>
            <person name="Gargeya S."/>
            <person name="Fitzgerald M."/>
            <person name="Haas B."/>
            <person name="Abouelleil A."/>
            <person name="Alvarado L."/>
            <person name="Arachchi H.M."/>
            <person name="Berlin A.M."/>
            <person name="Chapman S.B."/>
            <person name="Dewar J."/>
            <person name="Goldberg J."/>
            <person name="Griggs A."/>
            <person name="Gujja S."/>
            <person name="Hansen M."/>
            <person name="Howarth C."/>
            <person name="Imamovic A."/>
            <person name="Larimer J."/>
            <person name="McCowan C."/>
            <person name="Murphy C."/>
            <person name="Neiman D."/>
            <person name="Pearson M."/>
            <person name="Priest M."/>
            <person name="Roberts A."/>
            <person name="Saif S."/>
            <person name="Shea T."/>
            <person name="Sisk P."/>
            <person name="Sykes S."/>
            <person name="Wortman J."/>
            <person name="Nusbaum C."/>
            <person name="Birren B."/>
        </authorList>
    </citation>
    <scope>NUCLEOTIDE SEQUENCE [LARGE SCALE GENOMIC DNA]</scope>
    <source>
        <strain evidence="1 2">ATCC BAA-351</strain>
    </source>
</reference>
<gene>
    <name evidence="1" type="ORF">UAU_03350</name>
</gene>
<dbReference type="NCBIfam" id="TIGR01295">
    <property type="entry name" value="PedC_BrcD"/>
    <property type="match status" value="1"/>
</dbReference>
<dbReference type="eggNOG" id="ENOG50346V7">
    <property type="taxonomic scope" value="Bacteria"/>
</dbReference>